<evidence type="ECO:0000256" key="5">
    <source>
        <dbReference type="ARBA" id="ARBA00022490"/>
    </source>
</evidence>
<name>A0A6J2VIL5_CHACN</name>
<feature type="compositionally biased region" description="Polar residues" evidence="11">
    <location>
        <begin position="200"/>
        <end position="228"/>
    </location>
</feature>
<feature type="compositionally biased region" description="Basic and acidic residues" evidence="11">
    <location>
        <begin position="372"/>
        <end position="381"/>
    </location>
</feature>
<organism evidence="13 14">
    <name type="scientific">Chanos chanos</name>
    <name type="common">Milkfish</name>
    <name type="synonym">Mugil chanos</name>
    <dbReference type="NCBI Taxonomy" id="29144"/>
    <lineage>
        <taxon>Eukaryota</taxon>
        <taxon>Metazoa</taxon>
        <taxon>Chordata</taxon>
        <taxon>Craniata</taxon>
        <taxon>Vertebrata</taxon>
        <taxon>Euteleostomi</taxon>
        <taxon>Actinopterygii</taxon>
        <taxon>Neopterygii</taxon>
        <taxon>Teleostei</taxon>
        <taxon>Ostariophysi</taxon>
        <taxon>Gonorynchiformes</taxon>
        <taxon>Chanidae</taxon>
        <taxon>Chanos</taxon>
    </lineage>
</organism>
<dbReference type="CTD" id="29916"/>
<keyword evidence="9" id="KW-0472">Membrane</keyword>
<evidence type="ECO:0000256" key="1">
    <source>
        <dbReference type="ARBA" id="ARBA00004177"/>
    </source>
</evidence>
<dbReference type="PANTHER" id="PTHR46209:SF1">
    <property type="entry name" value="SORTING NEXIN-11"/>
    <property type="match status" value="1"/>
</dbReference>
<evidence type="ECO:0000256" key="7">
    <source>
        <dbReference type="ARBA" id="ARBA00022927"/>
    </source>
</evidence>
<dbReference type="PROSITE" id="PS50195">
    <property type="entry name" value="PX"/>
    <property type="match status" value="1"/>
</dbReference>
<evidence type="ECO:0000256" key="10">
    <source>
        <dbReference type="ARBA" id="ARBA00029433"/>
    </source>
</evidence>
<evidence type="ECO:0000256" key="6">
    <source>
        <dbReference type="ARBA" id="ARBA00022753"/>
    </source>
</evidence>
<keyword evidence="8" id="KW-0446">Lipid-binding</keyword>
<dbReference type="Proteomes" id="UP000504632">
    <property type="component" value="Chromosome 5"/>
</dbReference>
<evidence type="ECO:0000259" key="12">
    <source>
        <dbReference type="PROSITE" id="PS50195"/>
    </source>
</evidence>
<dbReference type="SMART" id="SM00312">
    <property type="entry name" value="PX"/>
    <property type="match status" value="1"/>
</dbReference>
<dbReference type="AlphaFoldDB" id="A0A6J2VIL5"/>
<dbReference type="GO" id="GO:0006886">
    <property type="term" value="P:intracellular protein transport"/>
    <property type="evidence" value="ECO:0007669"/>
    <property type="project" value="InterPro"/>
</dbReference>
<dbReference type="InterPro" id="IPR036871">
    <property type="entry name" value="PX_dom_sf"/>
</dbReference>
<evidence type="ECO:0000256" key="9">
    <source>
        <dbReference type="ARBA" id="ARBA00023136"/>
    </source>
</evidence>
<feature type="compositionally biased region" description="Polar residues" evidence="11">
    <location>
        <begin position="515"/>
        <end position="528"/>
    </location>
</feature>
<dbReference type="GO" id="GO:0016050">
    <property type="term" value="P:vesicle organization"/>
    <property type="evidence" value="ECO:0007669"/>
    <property type="project" value="TreeGrafter"/>
</dbReference>
<feature type="region of interest" description="Disordered" evidence="11">
    <location>
        <begin position="198"/>
        <end position="574"/>
    </location>
</feature>
<dbReference type="GO" id="GO:1901981">
    <property type="term" value="F:phosphatidylinositol phosphate binding"/>
    <property type="evidence" value="ECO:0007669"/>
    <property type="project" value="TreeGrafter"/>
</dbReference>
<dbReference type="InterPro" id="IPR001683">
    <property type="entry name" value="PX_dom"/>
</dbReference>
<evidence type="ECO:0000256" key="11">
    <source>
        <dbReference type="SAM" id="MobiDB-lite"/>
    </source>
</evidence>
<dbReference type="InterPro" id="IPR043544">
    <property type="entry name" value="SNX10/11"/>
</dbReference>
<feature type="domain" description="PX" evidence="12">
    <location>
        <begin position="14"/>
        <end position="130"/>
    </location>
</feature>
<sequence>MFGRMIKNEEEDEFIAVRVQDPRVQNEGSWNSYVDFKIFLHTNSKAFTAKTSCVRRRYSEFVWLKKKLQKNAGLVPVPDLPSKSFFSFYNEDFIERRRKGLQFFLDKVVHLTVCLSDSQLHLFLQTQLPIGHIQDCVQGLTPYTVTDAILTYASSNRGWAQEEESGVYETCLNPVPYESVESPALHIPPIKNEELAPATISESESACELSTDTSSVEFKLTDTASDQPDTPRKDSQNEVARVGESRVELLVEVHAEERRENDDATQEGSVSGSREAKLGRDNVEVLSQNGDGEGETLSVDEDNVGRSLEESNQEVLANGDAHADEAVCHETSVEEDVEETPSVDSSRSREVDSREESSQEAAFEPECSAEETSDKQHREGEPSNSVDNEDMTQGENSAELSHDTEVLTEEGSQEGTTPNVIVPEFNALQENSHQDTGCEGDAPDNDEVSGKNVSHQNGDCEVPPGGVPEGKHHTDPVQTEIPETVESLSVVSQNRETKTMNSHDISDDTVDRTQRQNGEVSDTGSALSIESEHREEEVNAVDAHSRHNFKADRGDSNKLAKRGAEFNSEVPAPV</sequence>
<evidence type="ECO:0000256" key="4">
    <source>
        <dbReference type="ARBA" id="ARBA00022448"/>
    </source>
</evidence>
<proteinExistence type="inferred from homology"/>
<dbReference type="Gene3D" id="3.30.1520.10">
    <property type="entry name" value="Phox-like domain"/>
    <property type="match status" value="1"/>
</dbReference>
<dbReference type="PANTHER" id="PTHR46209">
    <property type="entry name" value="PX DOMAIN-CONTAINING PROTEIN"/>
    <property type="match status" value="1"/>
</dbReference>
<feature type="compositionally biased region" description="Basic and acidic residues" evidence="11">
    <location>
        <begin position="274"/>
        <end position="283"/>
    </location>
</feature>
<feature type="compositionally biased region" description="Basic and acidic residues" evidence="11">
    <location>
        <begin position="530"/>
        <end position="564"/>
    </location>
</feature>
<dbReference type="Pfam" id="PF00787">
    <property type="entry name" value="PX"/>
    <property type="match status" value="1"/>
</dbReference>
<dbReference type="OrthoDB" id="5227681at2759"/>
<dbReference type="GO" id="GO:0005768">
    <property type="term" value="C:endosome"/>
    <property type="evidence" value="ECO:0007669"/>
    <property type="project" value="UniProtKB-SubCell"/>
</dbReference>
<keyword evidence="7" id="KW-0653">Protein transport</keyword>
<protein>
    <submittedName>
        <fullName evidence="14">Sorting nexin-11</fullName>
    </submittedName>
</protein>
<dbReference type="InParanoid" id="A0A6J2VIL5"/>
<evidence type="ECO:0000313" key="13">
    <source>
        <dbReference type="Proteomes" id="UP000504632"/>
    </source>
</evidence>
<keyword evidence="13" id="KW-1185">Reference proteome</keyword>
<keyword evidence="6" id="KW-0967">Endosome</keyword>
<dbReference type="CDD" id="cd06898">
    <property type="entry name" value="PX_SNX10"/>
    <property type="match status" value="1"/>
</dbReference>
<evidence type="ECO:0000256" key="2">
    <source>
        <dbReference type="ARBA" id="ARBA00004496"/>
    </source>
</evidence>
<feature type="compositionally biased region" description="Acidic residues" evidence="11">
    <location>
        <begin position="292"/>
        <end position="302"/>
    </location>
</feature>
<keyword evidence="5" id="KW-0963">Cytoplasm</keyword>
<feature type="compositionally biased region" description="Basic and acidic residues" evidence="11">
    <location>
        <begin position="346"/>
        <end position="357"/>
    </location>
</feature>
<reference evidence="14" key="1">
    <citation type="submission" date="2025-08" db="UniProtKB">
        <authorList>
            <consortium name="RefSeq"/>
        </authorList>
    </citation>
    <scope>IDENTIFICATION</scope>
</reference>
<dbReference type="RefSeq" id="XP_030631708.1">
    <property type="nucleotide sequence ID" value="XM_030775848.1"/>
</dbReference>
<evidence type="ECO:0000256" key="3">
    <source>
        <dbReference type="ARBA" id="ARBA00010883"/>
    </source>
</evidence>
<dbReference type="GeneID" id="115813233"/>
<feature type="compositionally biased region" description="Polar residues" evidence="11">
    <location>
        <begin position="486"/>
        <end position="503"/>
    </location>
</feature>
<keyword evidence="4" id="KW-0813">Transport</keyword>
<evidence type="ECO:0000313" key="14">
    <source>
        <dbReference type="RefSeq" id="XP_030631708.1"/>
    </source>
</evidence>
<comment type="similarity">
    <text evidence="3">Belongs to the sorting nexin family.</text>
</comment>
<gene>
    <name evidence="14" type="primary">snx11</name>
</gene>
<feature type="compositionally biased region" description="Basic and acidic residues" evidence="11">
    <location>
        <begin position="504"/>
        <end position="514"/>
    </location>
</feature>
<feature type="compositionally biased region" description="Basic and acidic residues" evidence="11">
    <location>
        <begin position="229"/>
        <end position="262"/>
    </location>
</feature>
<accession>A0A6J2VIL5</accession>
<evidence type="ECO:0000256" key="8">
    <source>
        <dbReference type="ARBA" id="ARBA00023121"/>
    </source>
</evidence>
<dbReference type="SUPFAM" id="SSF64268">
    <property type="entry name" value="PX domain"/>
    <property type="match status" value="1"/>
</dbReference>
<comment type="subcellular location">
    <subcellularLocation>
        <location evidence="2">Cytoplasm</location>
    </subcellularLocation>
    <subcellularLocation>
        <location evidence="10">Endomembrane system</location>
        <topology evidence="10">Peripheral membrane protein</topology>
        <orientation evidence="10">Cytoplasmic side</orientation>
    </subcellularLocation>
    <subcellularLocation>
        <location evidence="1">Endosome</location>
    </subcellularLocation>
</comment>
<feature type="compositionally biased region" description="Basic and acidic residues" evidence="11">
    <location>
        <begin position="321"/>
        <end position="332"/>
    </location>
</feature>